<sequence length="311" mass="31789">MSRIVVATAYGGPEVLRVVDQEVPRPGPGQVLLEVHAAGVNPADWKTYSGAWGRDEARLPLRLGFEAAGVVVGVGEGVEDVWIGDEVIAHPARGAYADHLVVEASSVVPKPPTLEWAPAGGLMVTGTTAVHAITATSVGAGDTLLVHGASGGVGSMVVQLARMRGARVVGTASHANHDYLVELGAVPVAHGPGLEERVRTVAPHGVTAAVDTVGTDEALDVSVALVRDRHRVATIAGFGRGAALGVQRLGGGPGADPGTDIRAEARRRLADLAGSHRITVHVGATYHLADAGRAHRAGMDGAVRGKLVLVP</sequence>
<evidence type="ECO:0000256" key="5">
    <source>
        <dbReference type="ARBA" id="ARBA00022884"/>
    </source>
</evidence>
<dbReference type="Gene3D" id="3.40.50.720">
    <property type="entry name" value="NAD(P)-binding Rossmann-like Domain"/>
    <property type="match status" value="1"/>
</dbReference>
<name>A0A0A0BTY0_9CELL</name>
<comment type="subcellular location">
    <subcellularLocation>
        <location evidence="1">Cytoplasm</location>
    </subcellularLocation>
</comment>
<keyword evidence="9" id="KW-1185">Reference proteome</keyword>
<dbReference type="InterPro" id="IPR013149">
    <property type="entry name" value="ADH-like_C"/>
</dbReference>
<protein>
    <submittedName>
        <fullName evidence="8">Alcohol dehydrogenase</fullName>
    </submittedName>
</protein>
<dbReference type="EMBL" id="AXCY01000029">
    <property type="protein sequence ID" value="KGM11142.1"/>
    <property type="molecule type" value="Genomic_DNA"/>
</dbReference>
<dbReference type="GO" id="GO:0008270">
    <property type="term" value="F:zinc ion binding"/>
    <property type="evidence" value="ECO:0007669"/>
    <property type="project" value="InterPro"/>
</dbReference>
<dbReference type="PROSITE" id="PS01162">
    <property type="entry name" value="QOR_ZETA_CRYSTAL"/>
    <property type="match status" value="1"/>
</dbReference>
<dbReference type="InterPro" id="IPR051603">
    <property type="entry name" value="Zinc-ADH_QOR/CCCR"/>
</dbReference>
<evidence type="ECO:0000256" key="1">
    <source>
        <dbReference type="ARBA" id="ARBA00004496"/>
    </source>
</evidence>
<dbReference type="Pfam" id="PF00107">
    <property type="entry name" value="ADH_zinc_N"/>
    <property type="match status" value="1"/>
</dbReference>
<evidence type="ECO:0000259" key="7">
    <source>
        <dbReference type="SMART" id="SM00829"/>
    </source>
</evidence>
<evidence type="ECO:0000256" key="2">
    <source>
        <dbReference type="ARBA" id="ARBA00011881"/>
    </source>
</evidence>
<reference evidence="8 9" key="1">
    <citation type="submission" date="2013-08" db="EMBL/GenBank/DDBJ databases">
        <title>Genome sequencing of Cellulomonas carbonis T26.</title>
        <authorList>
            <person name="Chen F."/>
            <person name="Li Y."/>
            <person name="Wang G."/>
        </authorList>
    </citation>
    <scope>NUCLEOTIDE SEQUENCE [LARGE SCALE GENOMIC DNA]</scope>
    <source>
        <strain evidence="8 9">T26</strain>
    </source>
</reference>
<dbReference type="SUPFAM" id="SSF50129">
    <property type="entry name" value="GroES-like"/>
    <property type="match status" value="1"/>
</dbReference>
<keyword evidence="4" id="KW-0521">NADP</keyword>
<accession>A0A0A0BTY0</accession>
<evidence type="ECO:0000313" key="9">
    <source>
        <dbReference type="Proteomes" id="UP000029839"/>
    </source>
</evidence>
<keyword evidence="5" id="KW-0694">RNA-binding</keyword>
<dbReference type="AlphaFoldDB" id="A0A0A0BTY0"/>
<dbReference type="InterPro" id="IPR013154">
    <property type="entry name" value="ADH-like_N"/>
</dbReference>
<dbReference type="PANTHER" id="PTHR44154">
    <property type="entry name" value="QUINONE OXIDOREDUCTASE"/>
    <property type="match status" value="1"/>
</dbReference>
<keyword evidence="6" id="KW-0007">Acetylation</keyword>
<evidence type="ECO:0000256" key="4">
    <source>
        <dbReference type="ARBA" id="ARBA00022857"/>
    </source>
</evidence>
<gene>
    <name evidence="8" type="ORF">N868_10060</name>
</gene>
<keyword evidence="3" id="KW-0963">Cytoplasm</keyword>
<dbReference type="GO" id="GO:0016491">
    <property type="term" value="F:oxidoreductase activity"/>
    <property type="evidence" value="ECO:0007669"/>
    <property type="project" value="InterPro"/>
</dbReference>
<evidence type="ECO:0000256" key="3">
    <source>
        <dbReference type="ARBA" id="ARBA00022490"/>
    </source>
</evidence>
<proteinExistence type="predicted"/>
<dbReference type="Gene3D" id="3.90.180.10">
    <property type="entry name" value="Medium-chain alcohol dehydrogenases, catalytic domain"/>
    <property type="match status" value="1"/>
</dbReference>
<feature type="domain" description="Enoyl reductase (ER)" evidence="7">
    <location>
        <begin position="11"/>
        <end position="309"/>
    </location>
</feature>
<dbReference type="Pfam" id="PF08240">
    <property type="entry name" value="ADH_N"/>
    <property type="match status" value="1"/>
</dbReference>
<comment type="subunit">
    <text evidence="2">Homotetramer.</text>
</comment>
<dbReference type="Proteomes" id="UP000029839">
    <property type="component" value="Unassembled WGS sequence"/>
</dbReference>
<dbReference type="SMART" id="SM00829">
    <property type="entry name" value="PKS_ER"/>
    <property type="match status" value="1"/>
</dbReference>
<reference evidence="8 9" key="2">
    <citation type="journal article" date="2015" name="Stand. Genomic Sci.">
        <title>Draft genome sequence of Cellulomonas carbonis T26(T) and comparative analysis of six Cellulomonas genomes.</title>
        <authorList>
            <person name="Zhuang W."/>
            <person name="Zhang S."/>
            <person name="Xia X."/>
            <person name="Wang G."/>
        </authorList>
    </citation>
    <scope>NUCLEOTIDE SEQUENCE [LARGE SCALE GENOMIC DNA]</scope>
    <source>
        <strain evidence="8 9">T26</strain>
    </source>
</reference>
<dbReference type="InterPro" id="IPR020843">
    <property type="entry name" value="ER"/>
</dbReference>
<dbReference type="CDD" id="cd05289">
    <property type="entry name" value="MDR_like_2"/>
    <property type="match status" value="1"/>
</dbReference>
<evidence type="ECO:0000256" key="6">
    <source>
        <dbReference type="ARBA" id="ARBA00022990"/>
    </source>
</evidence>
<dbReference type="RefSeq" id="WP_152605614.1">
    <property type="nucleotide sequence ID" value="NZ_AXCY01000029.1"/>
</dbReference>
<dbReference type="PANTHER" id="PTHR44154:SF1">
    <property type="entry name" value="QUINONE OXIDOREDUCTASE"/>
    <property type="match status" value="1"/>
</dbReference>
<dbReference type="GO" id="GO:0005737">
    <property type="term" value="C:cytoplasm"/>
    <property type="evidence" value="ECO:0007669"/>
    <property type="project" value="UniProtKB-SubCell"/>
</dbReference>
<dbReference type="InterPro" id="IPR011032">
    <property type="entry name" value="GroES-like_sf"/>
</dbReference>
<organism evidence="8 9">
    <name type="scientific">Cellulomonas carbonis T26</name>
    <dbReference type="NCBI Taxonomy" id="947969"/>
    <lineage>
        <taxon>Bacteria</taxon>
        <taxon>Bacillati</taxon>
        <taxon>Actinomycetota</taxon>
        <taxon>Actinomycetes</taxon>
        <taxon>Micrococcales</taxon>
        <taxon>Cellulomonadaceae</taxon>
        <taxon>Cellulomonas</taxon>
    </lineage>
</organism>
<dbReference type="InterPro" id="IPR002364">
    <property type="entry name" value="Quin_OxRdtase/zeta-crystal_CS"/>
</dbReference>
<dbReference type="GO" id="GO:0003723">
    <property type="term" value="F:RNA binding"/>
    <property type="evidence" value="ECO:0007669"/>
    <property type="project" value="UniProtKB-KW"/>
</dbReference>
<evidence type="ECO:0000313" key="8">
    <source>
        <dbReference type="EMBL" id="KGM11142.1"/>
    </source>
</evidence>
<dbReference type="SUPFAM" id="SSF51735">
    <property type="entry name" value="NAD(P)-binding Rossmann-fold domains"/>
    <property type="match status" value="1"/>
</dbReference>
<comment type="caution">
    <text evidence="8">The sequence shown here is derived from an EMBL/GenBank/DDBJ whole genome shotgun (WGS) entry which is preliminary data.</text>
</comment>
<dbReference type="InterPro" id="IPR036291">
    <property type="entry name" value="NAD(P)-bd_dom_sf"/>
</dbReference>